<dbReference type="InterPro" id="IPR005864">
    <property type="entry name" value="ATP_synth_F0_bsu_bac"/>
</dbReference>
<evidence type="ECO:0000256" key="8">
    <source>
        <dbReference type="ARBA" id="ARBA00023136"/>
    </source>
</evidence>
<keyword evidence="7 14" id="KW-0406">Ion transport</keyword>
<comment type="caution">
    <text evidence="17">The sequence shown here is derived from an EMBL/GenBank/DDBJ whole genome shotgun (WGS) entry which is preliminary data.</text>
</comment>
<evidence type="ECO:0000256" key="13">
    <source>
        <dbReference type="ARBA" id="ARBA00037847"/>
    </source>
</evidence>
<evidence type="ECO:0000256" key="1">
    <source>
        <dbReference type="ARBA" id="ARBA00005513"/>
    </source>
</evidence>
<evidence type="ECO:0000313" key="17">
    <source>
        <dbReference type="EMBL" id="CDR33483.1"/>
    </source>
</evidence>
<dbReference type="GO" id="GO:0012505">
    <property type="term" value="C:endomembrane system"/>
    <property type="evidence" value="ECO:0007669"/>
    <property type="project" value="UniProtKB-SubCell"/>
</dbReference>
<keyword evidence="17" id="KW-0378">Hydrolase</keyword>
<comment type="subunit">
    <text evidence="12">F-type ATPases have 2 components, F(1) - the catalytic core - and F(0) - the membrane proton channel. F(1) has five subunits: alpha(3), beta(3), gamma(1), delta(1), epsilon(1). F(0) has four main subunits: a(1), b(2) and c(10-14). The alpha and beta chains form an alternating ring which encloses part of the gamma chain. F(1) is attached to F(0) by a central stalk formed by the gamma and epsilon chains, while a peripheral stalk is formed by the delta and b chains.</text>
</comment>
<dbReference type="GO" id="GO:0046933">
    <property type="term" value="F:proton-transporting ATP synthase activity, rotational mechanism"/>
    <property type="evidence" value="ECO:0007669"/>
    <property type="project" value="UniProtKB-UniRule"/>
</dbReference>
<comment type="similarity">
    <text evidence="1 14 15">Belongs to the ATPase B chain family.</text>
</comment>
<dbReference type="CDD" id="cd06503">
    <property type="entry name" value="ATP-synt_Fo_b"/>
    <property type="match status" value="1"/>
</dbReference>
<keyword evidence="3 14" id="KW-0138">CF(0)</keyword>
<evidence type="ECO:0000256" key="5">
    <source>
        <dbReference type="ARBA" id="ARBA00022781"/>
    </source>
</evidence>
<dbReference type="PANTHER" id="PTHR33445:SF2">
    <property type="entry name" value="ATP SYNTHASE SUBUNIT B', CHLOROPLASTIC"/>
    <property type="match status" value="1"/>
</dbReference>
<protein>
    <recommendedName>
        <fullName evidence="14">ATP synthase subunit b</fullName>
    </recommendedName>
    <alternativeName>
        <fullName evidence="14">ATP synthase F(0) sector subunit b</fullName>
    </alternativeName>
    <alternativeName>
        <fullName evidence="14">ATPase subunit I</fullName>
    </alternativeName>
    <alternativeName>
        <fullName evidence="14">F-type ATPase subunit b</fullName>
        <shortName evidence="14">F-ATPase subunit b</shortName>
    </alternativeName>
</protein>
<proteinExistence type="inferred from homology"/>
<keyword evidence="4 14" id="KW-0812">Transmembrane</keyword>
<gene>
    <name evidence="14 17" type="primary">atpF</name>
    <name evidence="17" type="ORF">CSEC_0650</name>
</gene>
<evidence type="ECO:0000256" key="2">
    <source>
        <dbReference type="ARBA" id="ARBA00022448"/>
    </source>
</evidence>
<dbReference type="HAMAP" id="MF_01398">
    <property type="entry name" value="ATP_synth_b_bprime"/>
    <property type="match status" value="1"/>
</dbReference>
<evidence type="ECO:0000256" key="10">
    <source>
        <dbReference type="ARBA" id="ARBA00025198"/>
    </source>
</evidence>
<evidence type="ECO:0000256" key="3">
    <source>
        <dbReference type="ARBA" id="ARBA00022547"/>
    </source>
</evidence>
<evidence type="ECO:0000256" key="12">
    <source>
        <dbReference type="ARBA" id="ARBA00026054"/>
    </source>
</evidence>
<dbReference type="OrthoDB" id="21515at2"/>
<evidence type="ECO:0000256" key="15">
    <source>
        <dbReference type="RuleBase" id="RU003848"/>
    </source>
</evidence>
<reference evidence="17" key="2">
    <citation type="submission" date="2014-09" db="EMBL/GenBank/DDBJ databases">
        <title>Criblamydia sequanensis harbors a mega-plasmid encoding arsenite resistance.</title>
        <authorList>
            <person name="Bertelli C."/>
            <person name="Goesmann A."/>
            <person name="Greub G."/>
        </authorList>
    </citation>
    <scope>NUCLEOTIDE SEQUENCE [LARGE SCALE GENOMIC DNA]</scope>
    <source>
        <strain evidence="17">CRIB-18</strain>
    </source>
</reference>
<dbReference type="InterPro" id="IPR002146">
    <property type="entry name" value="ATP_synth_b/b'su_bac/chlpt"/>
</dbReference>
<evidence type="ECO:0000256" key="6">
    <source>
        <dbReference type="ARBA" id="ARBA00022989"/>
    </source>
</evidence>
<dbReference type="RefSeq" id="WP_041016966.1">
    <property type="nucleotide sequence ID" value="NZ_CCEJ010000003.1"/>
</dbReference>
<keyword evidence="2 14" id="KW-0813">Transport</keyword>
<dbReference type="Pfam" id="PF00430">
    <property type="entry name" value="ATP-synt_B"/>
    <property type="match status" value="1"/>
</dbReference>
<dbReference type="InterPro" id="IPR050059">
    <property type="entry name" value="ATP_synthase_B_chain"/>
</dbReference>
<evidence type="ECO:0000256" key="7">
    <source>
        <dbReference type="ARBA" id="ARBA00023065"/>
    </source>
</evidence>
<keyword evidence="9 14" id="KW-0066">ATP synthesis</keyword>
<dbReference type="NCBIfam" id="TIGR01144">
    <property type="entry name" value="ATP_synt_b"/>
    <property type="match status" value="1"/>
</dbReference>
<comment type="function">
    <text evidence="10 14">F(1)F(0) ATP synthase produces ATP from ADP in the presence of a proton or sodium gradient. F-type ATPases consist of two structural domains, F(1) containing the extramembraneous catalytic core and F(0) containing the membrane proton channel, linked together by a central stalk and a peripheral stalk. During catalysis, ATP synthesis in the catalytic domain of F(1) is coupled via a rotary mechanism of the central stalk subunits to proton translocation.</text>
</comment>
<dbReference type="STRING" id="1437425.CSEC_0650"/>
<evidence type="ECO:0000256" key="14">
    <source>
        <dbReference type="HAMAP-Rule" id="MF_01398"/>
    </source>
</evidence>
<evidence type="ECO:0000256" key="4">
    <source>
        <dbReference type="ARBA" id="ARBA00022692"/>
    </source>
</evidence>
<organism evidence="17 18">
    <name type="scientific">Candidatus Criblamydia sequanensis CRIB-18</name>
    <dbReference type="NCBI Taxonomy" id="1437425"/>
    <lineage>
        <taxon>Bacteria</taxon>
        <taxon>Pseudomonadati</taxon>
        <taxon>Chlamydiota</taxon>
        <taxon>Chlamydiia</taxon>
        <taxon>Parachlamydiales</taxon>
        <taxon>Candidatus Criblamydiaceae</taxon>
        <taxon>Candidatus Criblamydia</taxon>
    </lineage>
</organism>
<keyword evidence="6 14" id="KW-1133">Transmembrane helix</keyword>
<accession>A0A090D1D4</accession>
<keyword evidence="8 14" id="KW-0472">Membrane</keyword>
<keyword evidence="16" id="KW-0175">Coiled coil</keyword>
<comment type="function">
    <text evidence="11">Component of the F(0) channel, it forms part of the peripheral stalk, linking F(1) to F(0). The b'-subunit is a diverged and duplicated form of b found in plants and photosynthetic bacteria.</text>
</comment>
<feature type="coiled-coil region" evidence="16">
    <location>
        <begin position="48"/>
        <end position="94"/>
    </location>
</feature>
<feature type="transmembrane region" description="Helical" evidence="14">
    <location>
        <begin position="6"/>
        <end position="22"/>
    </location>
</feature>
<dbReference type="GO" id="GO:0016787">
    <property type="term" value="F:hydrolase activity"/>
    <property type="evidence" value="ECO:0007669"/>
    <property type="project" value="UniProtKB-KW"/>
</dbReference>
<dbReference type="GO" id="GO:0005886">
    <property type="term" value="C:plasma membrane"/>
    <property type="evidence" value="ECO:0007669"/>
    <property type="project" value="UniProtKB-SubCell"/>
</dbReference>
<dbReference type="PANTHER" id="PTHR33445">
    <property type="entry name" value="ATP SYNTHASE SUBUNIT B', CHLOROPLASTIC"/>
    <property type="match status" value="1"/>
</dbReference>
<dbReference type="Proteomes" id="UP000031552">
    <property type="component" value="Unassembled WGS sequence"/>
</dbReference>
<name>A0A090D1D4_9BACT</name>
<dbReference type="GO" id="GO:0045259">
    <property type="term" value="C:proton-transporting ATP synthase complex"/>
    <property type="evidence" value="ECO:0007669"/>
    <property type="project" value="UniProtKB-KW"/>
</dbReference>
<comment type="subcellular location">
    <subcellularLocation>
        <location evidence="14">Cell membrane</location>
        <topology evidence="14">Single-pass membrane protein</topology>
    </subcellularLocation>
    <subcellularLocation>
        <location evidence="13">Endomembrane system</location>
        <topology evidence="13">Single-pass membrane protein</topology>
    </subcellularLocation>
</comment>
<keyword evidence="5 14" id="KW-0375">Hydrogen ion transport</keyword>
<evidence type="ECO:0000313" key="18">
    <source>
        <dbReference type="Proteomes" id="UP000031552"/>
    </source>
</evidence>
<comment type="subunit">
    <text evidence="14">F-type ATPases have 2 components, F(1) - the catalytic core - and F(0) - the membrane proton channel. F(1) has five subunits: alpha(3), beta(3), gamma(1), delta(1), epsilon(1). F(0) has three main subunits: a(1), b(2) and c(10-14). The alpha and beta chains form an alternating ring which encloses part of the gamma chain. F(1) is attached to F(0) by a central stalk formed by the gamma and epsilon chains, while a peripheral stalk is formed by the delta and b chains.</text>
</comment>
<dbReference type="GO" id="GO:0046961">
    <property type="term" value="F:proton-transporting ATPase activity, rotational mechanism"/>
    <property type="evidence" value="ECO:0007669"/>
    <property type="project" value="TreeGrafter"/>
</dbReference>
<sequence>MDIEIGQILTQMVAFLIMLFILKKFAWKPLLTLLEERKKRIQSEFEFIDSQKKELERIKNSYRDKLDEIDGTAKAKFQEALAKGREKAQAIEEESRFKAKEILAKAESDIKREISKSKTELKNDIVNLVTQSTEKIIFETLDAKKKDELSKEIAEKIEFIK</sequence>
<keyword evidence="18" id="KW-1185">Reference proteome</keyword>
<dbReference type="EMBL" id="CCEJ010000003">
    <property type="protein sequence ID" value="CDR33483.1"/>
    <property type="molecule type" value="Genomic_DNA"/>
</dbReference>
<keyword evidence="14" id="KW-1003">Cell membrane</keyword>
<reference evidence="17" key="1">
    <citation type="submission" date="2013-12" db="EMBL/GenBank/DDBJ databases">
        <authorList>
            <person name="Linke B."/>
        </authorList>
    </citation>
    <scope>NUCLEOTIDE SEQUENCE [LARGE SCALE GENOMIC DNA]</scope>
    <source>
        <strain evidence="17">CRIB-18</strain>
    </source>
</reference>
<evidence type="ECO:0000256" key="11">
    <source>
        <dbReference type="ARBA" id="ARBA00025614"/>
    </source>
</evidence>
<evidence type="ECO:0000256" key="9">
    <source>
        <dbReference type="ARBA" id="ARBA00023310"/>
    </source>
</evidence>
<dbReference type="AlphaFoldDB" id="A0A090D1D4"/>
<evidence type="ECO:0000256" key="16">
    <source>
        <dbReference type="SAM" id="Coils"/>
    </source>
</evidence>
<dbReference type="eggNOG" id="COG0711">
    <property type="taxonomic scope" value="Bacteria"/>
</dbReference>